<dbReference type="Proteomes" id="UP000475862">
    <property type="component" value="Unassembled WGS sequence"/>
</dbReference>
<keyword evidence="1" id="KW-0812">Transmembrane</keyword>
<proteinExistence type="predicted"/>
<keyword evidence="1" id="KW-0472">Membrane</keyword>
<reference evidence="2 3" key="1">
    <citation type="submission" date="2019-08" db="EMBL/GenBank/DDBJ databases">
        <title>The genome of the soybean aphid Biotype 1, its phylome, world population structure and adaptation to the North American continent.</title>
        <authorList>
            <person name="Giordano R."/>
            <person name="Donthu R.K."/>
            <person name="Hernandez A.G."/>
            <person name="Wright C.L."/>
            <person name="Zimin A.V."/>
        </authorList>
    </citation>
    <scope>NUCLEOTIDE SEQUENCE [LARGE SCALE GENOMIC DNA]</scope>
    <source>
        <tissue evidence="2">Whole aphids</tissue>
    </source>
</reference>
<evidence type="ECO:0000313" key="3">
    <source>
        <dbReference type="Proteomes" id="UP000475862"/>
    </source>
</evidence>
<organism evidence="2 3">
    <name type="scientific">Aphis glycines</name>
    <name type="common">Soybean aphid</name>
    <dbReference type="NCBI Taxonomy" id="307491"/>
    <lineage>
        <taxon>Eukaryota</taxon>
        <taxon>Metazoa</taxon>
        <taxon>Ecdysozoa</taxon>
        <taxon>Arthropoda</taxon>
        <taxon>Hexapoda</taxon>
        <taxon>Insecta</taxon>
        <taxon>Pterygota</taxon>
        <taxon>Neoptera</taxon>
        <taxon>Paraneoptera</taxon>
        <taxon>Hemiptera</taxon>
        <taxon>Sternorrhyncha</taxon>
        <taxon>Aphidomorpha</taxon>
        <taxon>Aphidoidea</taxon>
        <taxon>Aphididae</taxon>
        <taxon>Aphidini</taxon>
        <taxon>Aphis</taxon>
        <taxon>Aphis</taxon>
    </lineage>
</organism>
<feature type="transmembrane region" description="Helical" evidence="1">
    <location>
        <begin position="24"/>
        <end position="44"/>
    </location>
</feature>
<gene>
    <name evidence="2" type="ORF">AGLY_009179</name>
</gene>
<comment type="caution">
    <text evidence="2">The sequence shown here is derived from an EMBL/GenBank/DDBJ whole genome shotgun (WGS) entry which is preliminary data.</text>
</comment>
<evidence type="ECO:0000313" key="2">
    <source>
        <dbReference type="EMBL" id="KAE9533541.1"/>
    </source>
</evidence>
<sequence>MLLYLFKINIPCIYIKCAKSVYSVFYHLFHLAYCCFNIFFCYPIEVNSFYSQNLKDIFPVYLHNNWSNCQCMSNLRAYNCTIVKNTNSNHNLNSSIMLTYLVCNEYSKSVLRTNFQINITRLTLVCARTIWYNDFEQRRSVILMIFYIILCGYNMVIELLLCENVLCRNLKDRSTILMYLILFDKVATRSIRQYMQLYQYANLKYLYLHIKKLDMHVMLRSIYLWGMGILGKIQLKSIIV</sequence>
<accession>A0A6G0TJ60</accession>
<feature type="transmembrane region" description="Helical" evidence="1">
    <location>
        <begin position="141"/>
        <end position="161"/>
    </location>
</feature>
<protein>
    <submittedName>
        <fullName evidence="2">Uncharacterized protein</fullName>
    </submittedName>
</protein>
<name>A0A6G0TJ60_APHGL</name>
<evidence type="ECO:0000256" key="1">
    <source>
        <dbReference type="SAM" id="Phobius"/>
    </source>
</evidence>
<dbReference type="EMBL" id="VYZN01000034">
    <property type="protein sequence ID" value="KAE9533541.1"/>
    <property type="molecule type" value="Genomic_DNA"/>
</dbReference>
<keyword evidence="1" id="KW-1133">Transmembrane helix</keyword>
<keyword evidence="3" id="KW-1185">Reference proteome</keyword>
<dbReference type="AlphaFoldDB" id="A0A6G0TJ60"/>